<evidence type="ECO:0000256" key="7">
    <source>
        <dbReference type="SAM" id="Phobius"/>
    </source>
</evidence>
<evidence type="ECO:0000256" key="4">
    <source>
        <dbReference type="ARBA" id="ARBA00022989"/>
    </source>
</evidence>
<comment type="subcellular location">
    <subcellularLocation>
        <location evidence="1">Membrane</location>
        <topology evidence="1">Multi-pass membrane protein</topology>
    </subcellularLocation>
</comment>
<dbReference type="AlphaFoldDB" id="A0A4S4LN75"/>
<evidence type="ECO:0000256" key="2">
    <source>
        <dbReference type="ARBA" id="ARBA00022692"/>
    </source>
</evidence>
<dbReference type="Pfam" id="PF09335">
    <property type="entry name" value="VTT_dom"/>
    <property type="match status" value="1"/>
</dbReference>
<protein>
    <recommendedName>
        <fullName evidence="8">VTT domain-containing protein</fullName>
    </recommendedName>
</protein>
<feature type="transmembrane region" description="Helical" evidence="7">
    <location>
        <begin position="261"/>
        <end position="294"/>
    </location>
</feature>
<reference evidence="9 10" key="1">
    <citation type="submission" date="2019-02" db="EMBL/GenBank/DDBJ databases">
        <title>Genome sequencing of the rare red list fungi Phellinidium pouzarii.</title>
        <authorList>
            <person name="Buettner E."/>
            <person name="Kellner H."/>
        </authorList>
    </citation>
    <scope>NUCLEOTIDE SEQUENCE [LARGE SCALE GENOMIC DNA]</scope>
    <source>
        <strain evidence="9 10">DSM 108285</strain>
    </source>
</reference>
<feature type="compositionally biased region" description="Polar residues" evidence="6">
    <location>
        <begin position="335"/>
        <end position="345"/>
    </location>
</feature>
<feature type="region of interest" description="Disordered" evidence="6">
    <location>
        <begin position="58"/>
        <end position="97"/>
    </location>
</feature>
<evidence type="ECO:0000256" key="6">
    <source>
        <dbReference type="SAM" id="MobiDB-lite"/>
    </source>
</evidence>
<proteinExistence type="predicted"/>
<dbReference type="Proteomes" id="UP000308199">
    <property type="component" value="Unassembled WGS sequence"/>
</dbReference>
<dbReference type="GO" id="GO:0016020">
    <property type="term" value="C:membrane"/>
    <property type="evidence" value="ECO:0007669"/>
    <property type="project" value="UniProtKB-SubCell"/>
</dbReference>
<evidence type="ECO:0000259" key="8">
    <source>
        <dbReference type="Pfam" id="PF09335"/>
    </source>
</evidence>
<accession>A0A4S4LN75</accession>
<dbReference type="EMBL" id="SGPK01000013">
    <property type="protein sequence ID" value="THH11490.1"/>
    <property type="molecule type" value="Genomic_DNA"/>
</dbReference>
<dbReference type="OrthoDB" id="3364966at2759"/>
<keyword evidence="5 7" id="KW-0472">Membrane</keyword>
<organism evidence="9 10">
    <name type="scientific">Phellinidium pouzarii</name>
    <dbReference type="NCBI Taxonomy" id="167371"/>
    <lineage>
        <taxon>Eukaryota</taxon>
        <taxon>Fungi</taxon>
        <taxon>Dikarya</taxon>
        <taxon>Basidiomycota</taxon>
        <taxon>Agaricomycotina</taxon>
        <taxon>Agaricomycetes</taxon>
        <taxon>Hymenochaetales</taxon>
        <taxon>Hymenochaetaceae</taxon>
        <taxon>Phellinidium</taxon>
    </lineage>
</organism>
<feature type="compositionally biased region" description="Low complexity" evidence="6">
    <location>
        <begin position="58"/>
        <end position="80"/>
    </location>
</feature>
<evidence type="ECO:0000256" key="5">
    <source>
        <dbReference type="ARBA" id="ARBA00023136"/>
    </source>
</evidence>
<sequence>MSPTDSAPFSTLLAPPPRPSRARASSTGVRQPLSIATLETRCFASSCSVPLPVVDNSLSPSDSESCASSLDSSSSQNSPAFVLPPLSQSRTSPQNSPNQSMFPLFVSRTVDLWHVFRFGATGKHTNAFFESPDPSPRSSTDTDYILPLSATPQKTSFDSRELAPPPHVRTHLNLLMFSSEHASLLLVIILFPLSTALTVFCLSTLPISFAWPRTLSDLAQLGRDLNTYSQSGFMQTVHILGVLSVSAVWKHAWSIPGSVFWNVMAGALFHPLLATLFMTLLTTVGSIFSTLLAAPLAPVLTRFFPRTVDFTRVALEGSSSSSSLTSPPLLERKPSNITASSSDVRSGTPPWVRLSVLRLVGVVPWSALNVACGLTGVALRDCIAGSFIGCLPWTAVTCQIGDILRTFGLTSAVSGTDGLEGLGEGLSKSATLSNVLAQPHILLELIFLSVLSLAPILGREHLRRFLSSSENSEDIEVVKETIVLSCNKEESRRLADVDDLGFNKCGRRGRRDGRQRWTWKRLSMSVPRWSPLNSPARHTFFKDDPDARQ</sequence>
<name>A0A4S4LN75_9AGAM</name>
<comment type="caution">
    <text evidence="9">The sequence shown here is derived from an EMBL/GenBank/DDBJ whole genome shotgun (WGS) entry which is preliminary data.</text>
</comment>
<dbReference type="PANTHER" id="PTHR43220:SF21">
    <property type="entry name" value="TRANSMEMBRANE PROTEIN 41A"/>
    <property type="match status" value="1"/>
</dbReference>
<evidence type="ECO:0000256" key="1">
    <source>
        <dbReference type="ARBA" id="ARBA00004141"/>
    </source>
</evidence>
<dbReference type="InterPro" id="IPR045014">
    <property type="entry name" value="TM41A/B"/>
</dbReference>
<dbReference type="PANTHER" id="PTHR43220">
    <property type="match status" value="1"/>
</dbReference>
<feature type="compositionally biased region" description="Low complexity" evidence="6">
    <location>
        <begin position="318"/>
        <end position="329"/>
    </location>
</feature>
<evidence type="ECO:0000313" key="9">
    <source>
        <dbReference type="EMBL" id="THH11490.1"/>
    </source>
</evidence>
<gene>
    <name evidence="9" type="ORF">EW145_g615</name>
</gene>
<keyword evidence="2 7" id="KW-0812">Transmembrane</keyword>
<feature type="domain" description="VTT" evidence="8">
    <location>
        <begin position="255"/>
        <end position="402"/>
    </location>
</feature>
<keyword evidence="10" id="KW-1185">Reference proteome</keyword>
<keyword evidence="3" id="KW-0732">Signal</keyword>
<evidence type="ECO:0000313" key="10">
    <source>
        <dbReference type="Proteomes" id="UP000308199"/>
    </source>
</evidence>
<evidence type="ECO:0000256" key="3">
    <source>
        <dbReference type="ARBA" id="ARBA00022729"/>
    </source>
</evidence>
<keyword evidence="4 7" id="KW-1133">Transmembrane helix</keyword>
<feature type="region of interest" description="Disordered" evidence="6">
    <location>
        <begin position="1"/>
        <end position="30"/>
    </location>
</feature>
<dbReference type="InterPro" id="IPR032816">
    <property type="entry name" value="VTT_dom"/>
</dbReference>
<feature type="region of interest" description="Disordered" evidence="6">
    <location>
        <begin position="318"/>
        <end position="347"/>
    </location>
</feature>
<feature type="transmembrane region" description="Helical" evidence="7">
    <location>
        <begin position="184"/>
        <end position="211"/>
    </location>
</feature>
<feature type="compositionally biased region" description="Polar residues" evidence="6">
    <location>
        <begin position="86"/>
        <end position="97"/>
    </location>
</feature>